<evidence type="ECO:0000256" key="5">
    <source>
        <dbReference type="ARBA" id="ARBA00033748"/>
    </source>
</evidence>
<dbReference type="GO" id="GO:0016705">
    <property type="term" value="F:oxidoreductase activity, acting on paired donors, with incorporation or reduction of molecular oxygen"/>
    <property type="evidence" value="ECO:0007669"/>
    <property type="project" value="InterPro"/>
</dbReference>
<feature type="binding site" evidence="6">
    <location>
        <position position="150"/>
    </location>
    <ligand>
        <name>FMN</name>
        <dbReference type="ChEBI" id="CHEBI:58210"/>
    </ligand>
</feature>
<feature type="binding site" evidence="6">
    <location>
        <position position="225"/>
    </location>
    <ligand>
        <name>FMN</name>
        <dbReference type="ChEBI" id="CHEBI:58210"/>
    </ligand>
</feature>
<evidence type="ECO:0000259" key="7">
    <source>
        <dbReference type="Pfam" id="PF00296"/>
    </source>
</evidence>
<evidence type="ECO:0000256" key="4">
    <source>
        <dbReference type="ARBA" id="ARBA00023033"/>
    </source>
</evidence>
<feature type="binding site" evidence="6">
    <location>
        <position position="58"/>
    </location>
    <ligand>
        <name>FMN</name>
        <dbReference type="ChEBI" id="CHEBI:58210"/>
    </ligand>
</feature>
<dbReference type="NCBIfam" id="TIGR03860">
    <property type="entry name" value="FMN_nitrolo"/>
    <property type="match status" value="1"/>
</dbReference>
<dbReference type="OrthoDB" id="3265338at2"/>
<dbReference type="STRING" id="128403.WA1_33805"/>
<accession>A0A139X2X6</accession>
<evidence type="ECO:0000256" key="2">
    <source>
        <dbReference type="ARBA" id="ARBA00022643"/>
    </source>
</evidence>
<keyword evidence="3" id="KW-0560">Oxidoreductase</keyword>
<feature type="domain" description="Luciferase-like" evidence="7">
    <location>
        <begin position="25"/>
        <end position="383"/>
    </location>
</feature>
<dbReference type="PANTHER" id="PTHR30011:SF16">
    <property type="entry name" value="C2H2 FINGER DOMAIN TRANSCRIPTION FACTOR (EUROFUNG)-RELATED"/>
    <property type="match status" value="1"/>
</dbReference>
<keyword evidence="4 8" id="KW-0503">Monooxygenase</keyword>
<sequence>MSGKKQLKLGAFMRPVSIHTGAWRYPGALPDANFNFPALKRFIQKLEQGKFDAFFMADHLAVLNMPINALKRSHTVTSFEPFTLLSALATVTEHIGLVATASTTYDQPFHIARRFASLDHISGGRAGWNVVTTSNPDAALNFGLTEEVEHDERYLRAREFYDVVTGLWDSFADDAFIRDVESGIYFDPAKLHVLGHKGKYLSVRGPLNIARPVQGWPVIVQAGASEAGRQLAAETAEAVFAPAGNLEAGKALFADIKGRARAIRRDPEGIKILPGVLVIVGETVAEARAKRTHLDSLIHYDSGIASLNIALGYDVSGFDPDGPLPEIPHTNGSHSGRERTIALAQRENLTIRQLAQRIGSYGGLAFVGTPQTIADEMEQWLTEEGSDGFNVMFPFLPEGLDDFVDKVVPELQRRGIFRQEYEGKTLRENLGLARPANRFFETTNESVSYSNFQLGALS</sequence>
<evidence type="ECO:0000256" key="1">
    <source>
        <dbReference type="ARBA" id="ARBA00022630"/>
    </source>
</evidence>
<dbReference type="InterPro" id="IPR016215">
    <property type="entry name" value="NTA_MOA"/>
</dbReference>
<dbReference type="PANTHER" id="PTHR30011">
    <property type="entry name" value="ALKANESULFONATE MONOOXYGENASE-RELATED"/>
    <property type="match status" value="1"/>
</dbReference>
<dbReference type="Proteomes" id="UP000076925">
    <property type="component" value="Unassembled WGS sequence"/>
</dbReference>
<dbReference type="SUPFAM" id="SSF51679">
    <property type="entry name" value="Bacterial luciferase-like"/>
    <property type="match status" value="1"/>
</dbReference>
<name>A0A139X2X6_9CYAN</name>
<keyword evidence="2 6" id="KW-0288">FMN</keyword>
<proteinExistence type="inferred from homology"/>
<evidence type="ECO:0000256" key="6">
    <source>
        <dbReference type="PIRSR" id="PIRSR000337-1"/>
    </source>
</evidence>
<evidence type="ECO:0000313" key="9">
    <source>
        <dbReference type="Proteomes" id="UP000076925"/>
    </source>
</evidence>
<evidence type="ECO:0000313" key="8">
    <source>
        <dbReference type="EMBL" id="KYC38972.1"/>
    </source>
</evidence>
<dbReference type="InterPro" id="IPR011251">
    <property type="entry name" value="Luciferase-like_dom"/>
</dbReference>
<dbReference type="InterPro" id="IPR051260">
    <property type="entry name" value="Diverse_substr_monoxygenases"/>
</dbReference>
<evidence type="ECO:0000256" key="3">
    <source>
        <dbReference type="ARBA" id="ARBA00023002"/>
    </source>
</evidence>
<comment type="similarity">
    <text evidence="5">Belongs to the NtaA/SnaA/DszA monooxygenase family.</text>
</comment>
<dbReference type="CDD" id="cd01095">
    <property type="entry name" value="Nitrilotriacetate_monoxgenase"/>
    <property type="match status" value="1"/>
</dbReference>
<reference evidence="8 9" key="1">
    <citation type="journal article" date="2013" name="Genome Biol. Evol.">
        <title>Genomes of Stigonematalean cyanobacteria (subsection V) and the evolution of oxygenic photosynthesis from prokaryotes to plastids.</title>
        <authorList>
            <person name="Dagan T."/>
            <person name="Roettger M."/>
            <person name="Stucken K."/>
            <person name="Landan G."/>
            <person name="Koch R."/>
            <person name="Major P."/>
            <person name="Gould S.B."/>
            <person name="Goremykin V.V."/>
            <person name="Rippka R."/>
            <person name="Tandeau de Marsac N."/>
            <person name="Gugger M."/>
            <person name="Lockhart P.J."/>
            <person name="Allen J.F."/>
            <person name="Brune I."/>
            <person name="Maus I."/>
            <person name="Puhler A."/>
            <person name="Martin W.F."/>
        </authorList>
    </citation>
    <scope>NUCLEOTIDE SEQUENCE [LARGE SCALE GENOMIC DNA]</scope>
    <source>
        <strain evidence="8 9">PCC 7110</strain>
    </source>
</reference>
<keyword evidence="1 6" id="KW-0285">Flavoprotein</keyword>
<protein>
    <submittedName>
        <fullName evidence="8">Monooxygenase</fullName>
    </submittedName>
</protein>
<gene>
    <name evidence="8" type="ORF">WA1_33805</name>
</gene>
<keyword evidence="9" id="KW-1185">Reference proteome</keyword>
<feature type="binding site" evidence="6">
    <location>
        <position position="100"/>
    </location>
    <ligand>
        <name>FMN</name>
        <dbReference type="ChEBI" id="CHEBI:58210"/>
    </ligand>
</feature>
<dbReference type="EMBL" id="ANNX02000036">
    <property type="protein sequence ID" value="KYC38972.1"/>
    <property type="molecule type" value="Genomic_DNA"/>
</dbReference>
<dbReference type="AlphaFoldDB" id="A0A139X2X6"/>
<feature type="binding site" evidence="6">
    <location>
        <position position="154"/>
    </location>
    <ligand>
        <name>FMN</name>
        <dbReference type="ChEBI" id="CHEBI:58210"/>
    </ligand>
</feature>
<dbReference type="InterPro" id="IPR036661">
    <property type="entry name" value="Luciferase-like_sf"/>
</dbReference>
<organism evidence="8 9">
    <name type="scientific">Scytonema hofmannii PCC 7110</name>
    <dbReference type="NCBI Taxonomy" id="128403"/>
    <lineage>
        <taxon>Bacteria</taxon>
        <taxon>Bacillati</taxon>
        <taxon>Cyanobacteriota</taxon>
        <taxon>Cyanophyceae</taxon>
        <taxon>Nostocales</taxon>
        <taxon>Scytonemataceae</taxon>
        <taxon>Scytonema</taxon>
    </lineage>
</organism>
<dbReference type="Gene3D" id="3.20.20.30">
    <property type="entry name" value="Luciferase-like domain"/>
    <property type="match status" value="1"/>
</dbReference>
<dbReference type="GO" id="GO:0004497">
    <property type="term" value="F:monooxygenase activity"/>
    <property type="evidence" value="ECO:0007669"/>
    <property type="project" value="UniProtKB-KW"/>
</dbReference>
<dbReference type="RefSeq" id="WP_017743641.1">
    <property type="nucleotide sequence ID" value="NZ_KQ976354.1"/>
</dbReference>
<comment type="caution">
    <text evidence="8">The sequence shown here is derived from an EMBL/GenBank/DDBJ whole genome shotgun (WGS) entry which is preliminary data.</text>
</comment>
<dbReference type="Pfam" id="PF00296">
    <property type="entry name" value="Bac_luciferase"/>
    <property type="match status" value="1"/>
</dbReference>
<dbReference type="PIRSF" id="PIRSF000337">
    <property type="entry name" value="NTA_MOA"/>
    <property type="match status" value="1"/>
</dbReference>